<organism evidence="3 4">
    <name type="scientific">Sediminicoccus rosea</name>
    <dbReference type="NCBI Taxonomy" id="1225128"/>
    <lineage>
        <taxon>Bacteria</taxon>
        <taxon>Pseudomonadati</taxon>
        <taxon>Pseudomonadota</taxon>
        <taxon>Alphaproteobacteria</taxon>
        <taxon>Acetobacterales</taxon>
        <taxon>Roseomonadaceae</taxon>
        <taxon>Sediminicoccus</taxon>
    </lineage>
</organism>
<evidence type="ECO:0000313" key="3">
    <source>
        <dbReference type="EMBL" id="WPB85535.1"/>
    </source>
</evidence>
<dbReference type="InterPro" id="IPR027367">
    <property type="entry name" value="Gly-zipper_YMGG"/>
</dbReference>
<gene>
    <name evidence="3" type="ORF">R9Z33_01365</name>
</gene>
<dbReference type="RefSeq" id="WP_318649507.1">
    <property type="nucleotide sequence ID" value="NZ_CP137852.1"/>
</dbReference>
<feature type="signal peptide" evidence="1">
    <location>
        <begin position="1"/>
        <end position="20"/>
    </location>
</feature>
<reference evidence="3 4" key="1">
    <citation type="submission" date="2023-11" db="EMBL/GenBank/DDBJ databases">
        <title>Arctic aerobic anoxygenic photoheterotroph Sediminicoccus rosea KRV36 adapts its photosynthesis to long days of polar summer.</title>
        <authorList>
            <person name="Tomasch J."/>
            <person name="Kopejtka K."/>
            <person name="Bily T."/>
            <person name="Gardiner A.T."/>
            <person name="Gardian Z."/>
            <person name="Shivaramu S."/>
            <person name="Koblizek M."/>
            <person name="Engelhardt F."/>
            <person name="Kaftan D."/>
        </authorList>
    </citation>
    <scope>NUCLEOTIDE SEQUENCE [LARGE SCALE GENOMIC DNA]</scope>
    <source>
        <strain evidence="3 4">R-30</strain>
    </source>
</reference>
<dbReference type="Pfam" id="PF13441">
    <property type="entry name" value="Gly-zipper_YMGG"/>
    <property type="match status" value="1"/>
</dbReference>
<name>A0ABZ0PIV5_9PROT</name>
<evidence type="ECO:0000313" key="4">
    <source>
        <dbReference type="Proteomes" id="UP001305521"/>
    </source>
</evidence>
<dbReference type="EMBL" id="CP137852">
    <property type="protein sequence ID" value="WPB85535.1"/>
    <property type="molecule type" value="Genomic_DNA"/>
</dbReference>
<proteinExistence type="predicted"/>
<evidence type="ECO:0000259" key="2">
    <source>
        <dbReference type="Pfam" id="PF13441"/>
    </source>
</evidence>
<feature type="chain" id="PRO_5045506003" evidence="1">
    <location>
        <begin position="21"/>
        <end position="78"/>
    </location>
</feature>
<sequence length="78" mass="7082">MRHAFTALGLCALLSLGACTNPNDPAQRAAGGGLIGAGAGAAIGAIAGGGQGAAIGALTGGAVGAATGVITTPQRGNR</sequence>
<evidence type="ECO:0000256" key="1">
    <source>
        <dbReference type="SAM" id="SignalP"/>
    </source>
</evidence>
<accession>A0ABZ0PIV5</accession>
<protein>
    <submittedName>
        <fullName evidence="3">YtxH domain-containing protein</fullName>
    </submittedName>
</protein>
<dbReference type="Proteomes" id="UP001305521">
    <property type="component" value="Chromosome"/>
</dbReference>
<keyword evidence="4" id="KW-1185">Reference proteome</keyword>
<keyword evidence="1" id="KW-0732">Signal</keyword>
<feature type="domain" description="YMGG-like Gly-zipper" evidence="2">
    <location>
        <begin position="27"/>
        <end position="68"/>
    </location>
</feature>
<dbReference type="PROSITE" id="PS51257">
    <property type="entry name" value="PROKAR_LIPOPROTEIN"/>
    <property type="match status" value="1"/>
</dbReference>